<organism evidence="1 2">
    <name type="scientific">Xylella taiwanensis</name>
    <dbReference type="NCBI Taxonomy" id="1444770"/>
    <lineage>
        <taxon>Bacteria</taxon>
        <taxon>Pseudomonadati</taxon>
        <taxon>Pseudomonadota</taxon>
        <taxon>Gammaproteobacteria</taxon>
        <taxon>Lysobacterales</taxon>
        <taxon>Lysobacteraceae</taxon>
        <taxon>Xylella</taxon>
    </lineage>
</organism>
<dbReference type="KEGG" id="xtw:AB672_05130"/>
<proteinExistence type="predicted"/>
<accession>Z9JLE3</accession>
<comment type="caution">
    <text evidence="1">The sequence shown here is derived from an EMBL/GenBank/DDBJ whole genome shotgun (WGS) entry which is preliminary data.</text>
</comment>
<dbReference type="AlphaFoldDB" id="Z9JLE3"/>
<evidence type="ECO:0000313" key="1">
    <source>
        <dbReference type="EMBL" id="EWS79230.1"/>
    </source>
</evidence>
<dbReference type="STRING" id="1444770.AF72_01190"/>
<dbReference type="Proteomes" id="UP000020406">
    <property type="component" value="Unassembled WGS sequence"/>
</dbReference>
<protein>
    <submittedName>
        <fullName evidence="1">Uncharacterized protein</fullName>
    </submittedName>
</protein>
<sequence length="84" mass="9564">MERFWSMLLEASRRLSPRALFQVHVLIEHPMFAMFACHSYLLCDAYGSGASVLILMCDGCHQCFWMQALFDSTRGCAGDVAEPW</sequence>
<gene>
    <name evidence="1" type="ORF">AF72_01190</name>
</gene>
<dbReference type="EMBL" id="JDSQ01000002">
    <property type="protein sequence ID" value="EWS79230.1"/>
    <property type="molecule type" value="Genomic_DNA"/>
</dbReference>
<reference evidence="1 2" key="1">
    <citation type="journal article" date="2014" name="Genome Announc.">
        <title>Draft Genome Sequence of Xylella fastidiosa Pear Leaf Scorch Strain in Taiwan.</title>
        <authorList>
            <person name="Su C.C."/>
            <person name="Deng W.L."/>
            <person name="Jan F.J."/>
            <person name="Chang C.J."/>
            <person name="Huang H."/>
            <person name="Chen J."/>
        </authorList>
    </citation>
    <scope>NUCLEOTIDE SEQUENCE [LARGE SCALE GENOMIC DNA]</scope>
    <source>
        <strain evidence="1 2">PLS229</strain>
    </source>
</reference>
<name>Z9JLE3_9GAMM</name>
<dbReference type="PATRIC" id="fig|1444770.3.peg.284"/>
<evidence type="ECO:0000313" key="2">
    <source>
        <dbReference type="Proteomes" id="UP000020406"/>
    </source>
</evidence>